<dbReference type="AlphaFoldDB" id="A0A165M372"/>
<keyword evidence="2" id="KW-1185">Reference proteome</keyword>
<dbReference type="Proteomes" id="UP000077266">
    <property type="component" value="Unassembled WGS sequence"/>
</dbReference>
<dbReference type="EMBL" id="KV425916">
    <property type="protein sequence ID" value="KZV98704.1"/>
    <property type="molecule type" value="Genomic_DNA"/>
</dbReference>
<gene>
    <name evidence="1" type="ORF">EXIGLDRAFT_763371</name>
</gene>
<reference evidence="1 2" key="1">
    <citation type="journal article" date="2016" name="Mol. Biol. Evol.">
        <title>Comparative Genomics of Early-Diverging Mushroom-Forming Fungi Provides Insights into the Origins of Lignocellulose Decay Capabilities.</title>
        <authorList>
            <person name="Nagy L.G."/>
            <person name="Riley R."/>
            <person name="Tritt A."/>
            <person name="Adam C."/>
            <person name="Daum C."/>
            <person name="Floudas D."/>
            <person name="Sun H."/>
            <person name="Yadav J.S."/>
            <person name="Pangilinan J."/>
            <person name="Larsson K.H."/>
            <person name="Matsuura K."/>
            <person name="Barry K."/>
            <person name="Labutti K."/>
            <person name="Kuo R."/>
            <person name="Ohm R.A."/>
            <person name="Bhattacharya S.S."/>
            <person name="Shirouzu T."/>
            <person name="Yoshinaga Y."/>
            <person name="Martin F.M."/>
            <person name="Grigoriev I.V."/>
            <person name="Hibbett D.S."/>
        </authorList>
    </citation>
    <scope>NUCLEOTIDE SEQUENCE [LARGE SCALE GENOMIC DNA]</scope>
    <source>
        <strain evidence="1 2">HHB12029</strain>
    </source>
</reference>
<organism evidence="1 2">
    <name type="scientific">Exidia glandulosa HHB12029</name>
    <dbReference type="NCBI Taxonomy" id="1314781"/>
    <lineage>
        <taxon>Eukaryota</taxon>
        <taxon>Fungi</taxon>
        <taxon>Dikarya</taxon>
        <taxon>Basidiomycota</taxon>
        <taxon>Agaricomycotina</taxon>
        <taxon>Agaricomycetes</taxon>
        <taxon>Auriculariales</taxon>
        <taxon>Exidiaceae</taxon>
        <taxon>Exidia</taxon>
    </lineage>
</organism>
<proteinExistence type="predicted"/>
<accession>A0A165M372</accession>
<evidence type="ECO:0000313" key="1">
    <source>
        <dbReference type="EMBL" id="KZV98704.1"/>
    </source>
</evidence>
<protein>
    <submittedName>
        <fullName evidence="1">Uncharacterized protein</fullName>
    </submittedName>
</protein>
<dbReference type="InParanoid" id="A0A165M372"/>
<sequence length="303" mass="34612">MNNLATLRVPSIGGLENIKFFEAVLEIIQAGNFKLKSLVLPEKLEGHLLSTLDNALAAHTDSLRCFGLSFDDHSLTFSRDRWDRLGRFATRYSVFAISGSSDIQLYPVFDASSPMWNSELYVQDVHRATHTRGDSKGPHLTVTFLRQCYSVVPRLLRYLATSFPVIKAFTFTLLYEAPLNYASDADRFPALEAIIDALASFECQVTALAFAIRCGDLDLELTWEEVSMLLRLIGSRCNSVQEVTLPDATKYRRDPNTEEGWSREYIADADTDWERDNRFYNLHYGSDDTDSDPYEGYEFYWRD</sequence>
<evidence type="ECO:0000313" key="2">
    <source>
        <dbReference type="Proteomes" id="UP000077266"/>
    </source>
</evidence>
<name>A0A165M372_EXIGL</name>